<accession>A0A517MHQ4</accession>
<name>A0A517MHQ4_9BACT</name>
<keyword evidence="2" id="KW-1185">Reference proteome</keyword>
<evidence type="ECO:0000313" key="1">
    <source>
        <dbReference type="EMBL" id="QDS94416.1"/>
    </source>
</evidence>
<dbReference type="InterPro" id="IPR029044">
    <property type="entry name" value="Nucleotide-diphossugar_trans"/>
</dbReference>
<dbReference type="Gene3D" id="3.90.550.10">
    <property type="entry name" value="Spore Coat Polysaccharide Biosynthesis Protein SpsA, Chain A"/>
    <property type="match status" value="2"/>
</dbReference>
<organism evidence="1 2">
    <name type="scientific">Roseimaritima multifibrata</name>
    <dbReference type="NCBI Taxonomy" id="1930274"/>
    <lineage>
        <taxon>Bacteria</taxon>
        <taxon>Pseudomonadati</taxon>
        <taxon>Planctomycetota</taxon>
        <taxon>Planctomycetia</taxon>
        <taxon>Pirellulales</taxon>
        <taxon>Pirellulaceae</taxon>
        <taxon>Roseimaritima</taxon>
    </lineage>
</organism>
<evidence type="ECO:0000313" key="2">
    <source>
        <dbReference type="Proteomes" id="UP000320672"/>
    </source>
</evidence>
<dbReference type="OrthoDB" id="234165at2"/>
<dbReference type="SUPFAM" id="SSF53448">
    <property type="entry name" value="Nucleotide-diphospho-sugar transferases"/>
    <property type="match status" value="2"/>
</dbReference>
<gene>
    <name evidence="1" type="ORF">FF011L_31950</name>
</gene>
<sequence>MDRTVDLYMLTRPGVAIPEDVARHLNAQRGVSIHLHNGIGDPRPEDRSRWDTIARGRNDLKIRGTADWAMFVDDDVVLGAECVRTLLHELQHSSQLGAIAADYRREHFAVDWKGHVSMGACLFRRSTLEAIQFRATREDCECQCCCDDMRQAGLGIAYSRNAFAIHKPQRNLADSHSHAASERSAGSESPIHMETGRKEGVVLAAFDRRDIARFERHFLASLRRWNNRGQVIAVAYGLYPSELQRLAGLPGLQIVPRPFNGEMVPVRRLTDFGDICRGLAVDVPVAYWDVADVIFQSPLEKLWEEVQRNPDHILAVREPNGYPGNAVIPAWSLSIQSPYHREFAYRLLQNFPFLNSGFAAGTAGAMRDYFHAAKGYLCGPELRGTSDWGDQMALNLYCHTNPQKWRETQQGWNYCVHDRPSGEVWVSGDGLVCSQGLGRIPVAHGNARSLRQFSLLS</sequence>
<dbReference type="AlphaFoldDB" id="A0A517MHQ4"/>
<dbReference type="EMBL" id="CP036262">
    <property type="protein sequence ID" value="QDS94416.1"/>
    <property type="molecule type" value="Genomic_DNA"/>
</dbReference>
<protein>
    <submittedName>
        <fullName evidence="1">Uncharacterized protein</fullName>
    </submittedName>
</protein>
<proteinExistence type="predicted"/>
<dbReference type="KEGG" id="rml:FF011L_31950"/>
<dbReference type="RefSeq" id="WP_145352452.1">
    <property type="nucleotide sequence ID" value="NZ_CP036262.1"/>
</dbReference>
<reference evidence="1 2" key="1">
    <citation type="submission" date="2019-02" db="EMBL/GenBank/DDBJ databases">
        <title>Deep-cultivation of Planctomycetes and their phenomic and genomic characterization uncovers novel biology.</title>
        <authorList>
            <person name="Wiegand S."/>
            <person name="Jogler M."/>
            <person name="Boedeker C."/>
            <person name="Pinto D."/>
            <person name="Vollmers J."/>
            <person name="Rivas-Marin E."/>
            <person name="Kohn T."/>
            <person name="Peeters S.H."/>
            <person name="Heuer A."/>
            <person name="Rast P."/>
            <person name="Oberbeckmann S."/>
            <person name="Bunk B."/>
            <person name="Jeske O."/>
            <person name="Meyerdierks A."/>
            <person name="Storesund J.E."/>
            <person name="Kallscheuer N."/>
            <person name="Luecker S."/>
            <person name="Lage O.M."/>
            <person name="Pohl T."/>
            <person name="Merkel B.J."/>
            <person name="Hornburger P."/>
            <person name="Mueller R.-W."/>
            <person name="Bruemmer F."/>
            <person name="Labrenz M."/>
            <person name="Spormann A.M."/>
            <person name="Op den Camp H."/>
            <person name="Overmann J."/>
            <person name="Amann R."/>
            <person name="Jetten M.S.M."/>
            <person name="Mascher T."/>
            <person name="Medema M.H."/>
            <person name="Devos D.P."/>
            <person name="Kaster A.-K."/>
            <person name="Ovreas L."/>
            <person name="Rohde M."/>
            <person name="Galperin M.Y."/>
            <person name="Jogler C."/>
        </authorList>
    </citation>
    <scope>NUCLEOTIDE SEQUENCE [LARGE SCALE GENOMIC DNA]</scope>
    <source>
        <strain evidence="1 2">FF011L</strain>
    </source>
</reference>
<dbReference type="Proteomes" id="UP000320672">
    <property type="component" value="Chromosome"/>
</dbReference>